<dbReference type="PANTHER" id="PTHR31087:SF161">
    <property type="entry name" value="TUBBY C 2 FAMILY PROTEIN"/>
    <property type="match status" value="1"/>
</dbReference>
<dbReference type="InterPro" id="IPR007612">
    <property type="entry name" value="LOR"/>
</dbReference>
<organism evidence="2 3">
    <name type="scientific">Tetradesmus obliquus</name>
    <name type="common">Green alga</name>
    <name type="synonym">Acutodesmus obliquus</name>
    <dbReference type="NCBI Taxonomy" id="3088"/>
    <lineage>
        <taxon>Eukaryota</taxon>
        <taxon>Viridiplantae</taxon>
        <taxon>Chlorophyta</taxon>
        <taxon>core chlorophytes</taxon>
        <taxon>Chlorophyceae</taxon>
        <taxon>CS clade</taxon>
        <taxon>Sphaeropleales</taxon>
        <taxon>Scenedesmaceae</taxon>
        <taxon>Tetradesmus</taxon>
    </lineage>
</organism>
<evidence type="ECO:0000256" key="1">
    <source>
        <dbReference type="ARBA" id="ARBA00005437"/>
    </source>
</evidence>
<dbReference type="PANTHER" id="PTHR31087">
    <property type="match status" value="1"/>
</dbReference>
<evidence type="ECO:0008006" key="4">
    <source>
        <dbReference type="Google" id="ProtNLM"/>
    </source>
</evidence>
<dbReference type="EMBL" id="CP126220">
    <property type="protein sequence ID" value="WIA21628.1"/>
    <property type="molecule type" value="Genomic_DNA"/>
</dbReference>
<evidence type="ECO:0000313" key="2">
    <source>
        <dbReference type="EMBL" id="WIA21628.1"/>
    </source>
</evidence>
<keyword evidence="3" id="KW-1185">Reference proteome</keyword>
<gene>
    <name evidence="2" type="ORF">OEZ85_000810</name>
</gene>
<dbReference type="Gene3D" id="2.40.160.200">
    <property type="entry name" value="LURP1-related"/>
    <property type="match status" value="1"/>
</dbReference>
<reference evidence="2 3" key="1">
    <citation type="submission" date="2023-05" db="EMBL/GenBank/DDBJ databases">
        <title>A 100% complete, gapless, phased diploid assembly of the Scenedesmus obliquus UTEX 3031 genome.</title>
        <authorList>
            <person name="Biondi T.C."/>
            <person name="Hanschen E.R."/>
            <person name="Kwon T."/>
            <person name="Eng W."/>
            <person name="Kruse C.P.S."/>
            <person name="Koehler S.I."/>
            <person name="Kunde Y."/>
            <person name="Gleasner C.D."/>
            <person name="You Mak K.T."/>
            <person name="Polle J."/>
            <person name="Hovde B.T."/>
            <person name="Starkenburg S.R."/>
        </authorList>
    </citation>
    <scope>NUCLEOTIDE SEQUENCE [LARGE SCALE GENOMIC DNA]</scope>
    <source>
        <strain evidence="2 3">DOE0152z</strain>
    </source>
</reference>
<protein>
    <recommendedName>
        <fullName evidence="4">Tubby C-terminal domain-containing protein</fullName>
    </recommendedName>
</protein>
<dbReference type="SUPFAM" id="SSF54518">
    <property type="entry name" value="Tubby C-terminal domain-like"/>
    <property type="match status" value="1"/>
</dbReference>
<evidence type="ECO:0000313" key="3">
    <source>
        <dbReference type="Proteomes" id="UP001244341"/>
    </source>
</evidence>
<name>A0ABY8UJB7_TETOB</name>
<dbReference type="InterPro" id="IPR025659">
    <property type="entry name" value="Tubby-like_C"/>
</dbReference>
<dbReference type="InterPro" id="IPR038595">
    <property type="entry name" value="LOR_sf"/>
</dbReference>
<dbReference type="Pfam" id="PF04525">
    <property type="entry name" value="LOR"/>
    <property type="match status" value="1"/>
</dbReference>
<accession>A0ABY8UJB7</accession>
<comment type="similarity">
    <text evidence="1">Belongs to the LOR family.</text>
</comment>
<sequence>MAQQQAVALVNQQAWLSAPIGSCNPVVVVGAHFCLPQKTTLVMQEHSGLADQHSATIVDAYSRPHFALAPPPFSTPTKLLLLNAASNMPVLRIERKLISPHGSWLLSQPVSEGGRLAKVQPQAGGEGPGVQVFLSRTSKAPDFVIKGNLRCKCFTIFRCLPGGGELPIASVARDSQLATANAFLMSMLSHAQKYYLTIEPGVDAAFVTALALLCDQFSSESSNLF</sequence>
<dbReference type="Proteomes" id="UP001244341">
    <property type="component" value="Chromosome 13b"/>
</dbReference>
<proteinExistence type="inferred from homology"/>